<dbReference type="OrthoDB" id="5840532at2759"/>
<evidence type="ECO:0000313" key="4">
    <source>
        <dbReference type="EMBL" id="KAG0261214.1"/>
    </source>
</evidence>
<sequence length="284" mass="30589">MHVENKVAIITGGSSGFGKALAYRLVNKGAKVILADIDVKGGEQVAAELNAGKPIKVAHFVRCDVTSPSDLSALFPLARSQFGRFDILVNNSGIMEPAHLFVDESQIWRKVLDINLTAVVEGTRLGVEAFQVEKQQGRLGSEGGVIVNTASIAGILPFTLGPVYTATKHGVVGFTRCFKKDLITKNGPRLEEKRSPTGHALFDVVHEMGVRVNAVAPTWADTGLIKDIREMALGMHITVPVEQVIDGFMKVIEDQSCNGDIAVVRPNMGVHIVRSMDLADLAKL</sequence>
<organism evidence="4 5">
    <name type="scientific">Mortierella polycephala</name>
    <dbReference type="NCBI Taxonomy" id="41804"/>
    <lineage>
        <taxon>Eukaryota</taxon>
        <taxon>Fungi</taxon>
        <taxon>Fungi incertae sedis</taxon>
        <taxon>Mucoromycota</taxon>
        <taxon>Mortierellomycotina</taxon>
        <taxon>Mortierellomycetes</taxon>
        <taxon>Mortierellales</taxon>
        <taxon>Mortierellaceae</taxon>
        <taxon>Mortierella</taxon>
    </lineage>
</organism>
<dbReference type="PANTHER" id="PTHR44229">
    <property type="entry name" value="15-HYDROXYPROSTAGLANDIN DEHYDROGENASE [NAD(+)]"/>
    <property type="match status" value="1"/>
</dbReference>
<evidence type="ECO:0000313" key="5">
    <source>
        <dbReference type="Proteomes" id="UP000726737"/>
    </source>
</evidence>
<dbReference type="AlphaFoldDB" id="A0A9P6Q6V1"/>
<dbReference type="PRINTS" id="PR00080">
    <property type="entry name" value="SDRFAMILY"/>
</dbReference>
<proteinExistence type="inferred from homology"/>
<keyword evidence="2" id="KW-0560">Oxidoreductase</keyword>
<reference evidence="4" key="1">
    <citation type="journal article" date="2020" name="Fungal Divers.">
        <title>Resolving the Mortierellaceae phylogeny through synthesis of multi-gene phylogenetics and phylogenomics.</title>
        <authorList>
            <person name="Vandepol N."/>
            <person name="Liber J."/>
            <person name="Desiro A."/>
            <person name="Na H."/>
            <person name="Kennedy M."/>
            <person name="Barry K."/>
            <person name="Grigoriev I.V."/>
            <person name="Miller A.N."/>
            <person name="O'Donnell K."/>
            <person name="Stajich J.E."/>
            <person name="Bonito G."/>
        </authorList>
    </citation>
    <scope>NUCLEOTIDE SEQUENCE</scope>
    <source>
        <strain evidence="4">KOD948</strain>
    </source>
</reference>
<dbReference type="PRINTS" id="PR00081">
    <property type="entry name" value="GDHRDH"/>
</dbReference>
<dbReference type="InterPro" id="IPR002347">
    <property type="entry name" value="SDR_fam"/>
</dbReference>
<protein>
    <submittedName>
        <fullName evidence="4">Uncharacterized protein</fullName>
    </submittedName>
</protein>
<dbReference type="Pfam" id="PF00106">
    <property type="entry name" value="adh_short"/>
    <property type="match status" value="1"/>
</dbReference>
<accession>A0A9P6Q6V1</accession>
<dbReference type="GO" id="GO:0005737">
    <property type="term" value="C:cytoplasm"/>
    <property type="evidence" value="ECO:0007669"/>
    <property type="project" value="TreeGrafter"/>
</dbReference>
<dbReference type="EMBL" id="JAAAJA010000131">
    <property type="protein sequence ID" value="KAG0261214.1"/>
    <property type="molecule type" value="Genomic_DNA"/>
</dbReference>
<comment type="caution">
    <text evidence="4">The sequence shown here is derived from an EMBL/GenBank/DDBJ whole genome shotgun (WGS) entry which is preliminary data.</text>
</comment>
<gene>
    <name evidence="4" type="ORF">BG011_001255</name>
</gene>
<dbReference type="PANTHER" id="PTHR44229:SF4">
    <property type="entry name" value="15-HYDROXYPROSTAGLANDIN DEHYDROGENASE [NAD(+)]"/>
    <property type="match status" value="1"/>
</dbReference>
<keyword evidence="5" id="KW-1185">Reference proteome</keyword>
<name>A0A9P6Q6V1_9FUNG</name>
<comment type="similarity">
    <text evidence="1 3">Belongs to the short-chain dehydrogenases/reductases (SDR) family.</text>
</comment>
<evidence type="ECO:0000256" key="2">
    <source>
        <dbReference type="ARBA" id="ARBA00023002"/>
    </source>
</evidence>
<evidence type="ECO:0000256" key="3">
    <source>
        <dbReference type="RuleBase" id="RU000363"/>
    </source>
</evidence>
<dbReference type="SUPFAM" id="SSF51735">
    <property type="entry name" value="NAD(P)-binding Rossmann-fold domains"/>
    <property type="match status" value="1"/>
</dbReference>
<dbReference type="GO" id="GO:0016616">
    <property type="term" value="F:oxidoreductase activity, acting on the CH-OH group of donors, NAD or NADP as acceptor"/>
    <property type="evidence" value="ECO:0007669"/>
    <property type="project" value="TreeGrafter"/>
</dbReference>
<dbReference type="Gene3D" id="3.40.50.720">
    <property type="entry name" value="NAD(P)-binding Rossmann-like Domain"/>
    <property type="match status" value="1"/>
</dbReference>
<dbReference type="InterPro" id="IPR036291">
    <property type="entry name" value="NAD(P)-bd_dom_sf"/>
</dbReference>
<evidence type="ECO:0000256" key="1">
    <source>
        <dbReference type="ARBA" id="ARBA00006484"/>
    </source>
</evidence>
<dbReference type="Proteomes" id="UP000726737">
    <property type="component" value="Unassembled WGS sequence"/>
</dbReference>